<dbReference type="PANTHER" id="PTHR43317">
    <property type="entry name" value="THERMOSPERMINE SYNTHASE ACAULIS5"/>
    <property type="match status" value="1"/>
</dbReference>
<dbReference type="GO" id="GO:0016740">
    <property type="term" value="F:transferase activity"/>
    <property type="evidence" value="ECO:0007669"/>
    <property type="project" value="UniProtKB-UniRule"/>
</dbReference>
<proteinExistence type="inferred from homology"/>
<dbReference type="CDD" id="cd02440">
    <property type="entry name" value="AdoMet_MTases"/>
    <property type="match status" value="1"/>
</dbReference>
<organism evidence="6 7">
    <name type="scientific">Candidatus Zymogenus saltonus</name>
    <dbReference type="NCBI Taxonomy" id="2844893"/>
    <lineage>
        <taxon>Bacteria</taxon>
        <taxon>Deltaproteobacteria</taxon>
        <taxon>Candidatus Zymogenia</taxon>
        <taxon>Candidatus Zymogeniales</taxon>
        <taxon>Candidatus Zymogenaceae</taxon>
        <taxon>Candidatus Zymogenus</taxon>
    </lineage>
</organism>
<evidence type="ECO:0000313" key="6">
    <source>
        <dbReference type="EMBL" id="MBN1574382.1"/>
    </source>
</evidence>
<evidence type="ECO:0000259" key="5">
    <source>
        <dbReference type="PROSITE" id="PS51006"/>
    </source>
</evidence>
<comment type="similarity">
    <text evidence="1">Belongs to the spermidine/spermine synthase family.</text>
</comment>
<dbReference type="AlphaFoldDB" id="A0A9D8PRR5"/>
<reference evidence="6" key="1">
    <citation type="journal article" date="2021" name="Environ. Microbiol.">
        <title>Genomic characterization of three novel Desulfobacterota classes expand the metabolic and phylogenetic diversity of the phylum.</title>
        <authorList>
            <person name="Murphy C.L."/>
            <person name="Biggerstaff J."/>
            <person name="Eichhorn A."/>
            <person name="Ewing E."/>
            <person name="Shahan R."/>
            <person name="Soriano D."/>
            <person name="Stewart S."/>
            <person name="VanMol K."/>
            <person name="Walker R."/>
            <person name="Walters P."/>
            <person name="Elshahed M.S."/>
            <person name="Youssef N.H."/>
        </authorList>
    </citation>
    <scope>NUCLEOTIDE SEQUENCE</scope>
    <source>
        <strain evidence="6">Zod_Metabat.24</strain>
    </source>
</reference>
<dbReference type="Pfam" id="PF01564">
    <property type="entry name" value="Spermine_synth"/>
    <property type="match status" value="1"/>
</dbReference>
<dbReference type="InterPro" id="IPR029063">
    <property type="entry name" value="SAM-dependent_MTases_sf"/>
</dbReference>
<evidence type="ECO:0000313" key="7">
    <source>
        <dbReference type="Proteomes" id="UP000809273"/>
    </source>
</evidence>
<keyword evidence="3 4" id="KW-0620">Polyamine biosynthesis</keyword>
<dbReference type="PROSITE" id="PS51006">
    <property type="entry name" value="PABS_2"/>
    <property type="match status" value="1"/>
</dbReference>
<dbReference type="Proteomes" id="UP000809273">
    <property type="component" value="Unassembled WGS sequence"/>
</dbReference>
<gene>
    <name evidence="6" type="ORF">JW984_14375</name>
</gene>
<feature type="active site" description="Proton acceptor" evidence="4">
    <location>
        <position position="147"/>
    </location>
</feature>
<sequence>MSVKKIARVVESEDGVGGTVMLKHKGTEGKRCFELLVGGHYVMAATDGPSERILASEAVKIAPKREGLTALVGGLGLGLTLNEILKEKAISEVWVSEIEEAVIRWNRTHLRHFNGGALFDRRVRVHHGDVMELMEKRRRFFDLILMDVDNGPSFLILEGNGYLYTVSGMKKIRRALKRGGVFALWSHRPDEEIEVVLDELFGGFKVRLFEDPNIREELPPTAIYTAVRD</sequence>
<dbReference type="GO" id="GO:0006596">
    <property type="term" value="P:polyamine biosynthetic process"/>
    <property type="evidence" value="ECO:0007669"/>
    <property type="project" value="UniProtKB-UniRule"/>
</dbReference>
<dbReference type="Gene3D" id="3.40.50.150">
    <property type="entry name" value="Vaccinia Virus protein VP39"/>
    <property type="match status" value="1"/>
</dbReference>
<evidence type="ECO:0000256" key="3">
    <source>
        <dbReference type="ARBA" id="ARBA00023115"/>
    </source>
</evidence>
<dbReference type="InterPro" id="IPR030374">
    <property type="entry name" value="PABS"/>
</dbReference>
<evidence type="ECO:0000256" key="4">
    <source>
        <dbReference type="PROSITE-ProRule" id="PRU00354"/>
    </source>
</evidence>
<comment type="caution">
    <text evidence="6">The sequence shown here is derived from an EMBL/GenBank/DDBJ whole genome shotgun (WGS) entry which is preliminary data.</text>
</comment>
<reference evidence="6" key="2">
    <citation type="submission" date="2021-01" db="EMBL/GenBank/DDBJ databases">
        <authorList>
            <person name="Hahn C.R."/>
            <person name="Youssef N.H."/>
            <person name="Elshahed M."/>
        </authorList>
    </citation>
    <scope>NUCLEOTIDE SEQUENCE</scope>
    <source>
        <strain evidence="6">Zod_Metabat.24</strain>
    </source>
</reference>
<dbReference type="EMBL" id="JAFGIX010000076">
    <property type="protein sequence ID" value="MBN1574382.1"/>
    <property type="molecule type" value="Genomic_DNA"/>
</dbReference>
<name>A0A9D8PRR5_9DELT</name>
<feature type="domain" description="PABS" evidence="5">
    <location>
        <begin position="1"/>
        <end position="229"/>
    </location>
</feature>
<keyword evidence="2 4" id="KW-0808">Transferase</keyword>
<dbReference type="SUPFAM" id="SSF53335">
    <property type="entry name" value="S-adenosyl-L-methionine-dependent methyltransferases"/>
    <property type="match status" value="1"/>
</dbReference>
<evidence type="ECO:0000256" key="1">
    <source>
        <dbReference type="ARBA" id="ARBA00007867"/>
    </source>
</evidence>
<accession>A0A9D8PRR5</accession>
<protein>
    <submittedName>
        <fullName evidence="6">Spermidine synthase</fullName>
    </submittedName>
</protein>
<evidence type="ECO:0000256" key="2">
    <source>
        <dbReference type="ARBA" id="ARBA00022679"/>
    </source>
</evidence>
<dbReference type="PANTHER" id="PTHR43317:SF3">
    <property type="entry name" value="BLR2883 PROTEIN"/>
    <property type="match status" value="1"/>
</dbReference>